<feature type="compositionally biased region" description="Low complexity" evidence="1">
    <location>
        <begin position="229"/>
        <end position="257"/>
    </location>
</feature>
<sequence>MMHTLPSLNFLLLLSLSSAVLLPTLPGSHGPAFAMARATPDPGLWNWAKSLGSSSSSSSEPSSTSSSLPSSTATKVAGISMSTQTDSTSRFSSGTSDPTLSERKSTPYSWSKSTSSSTIPDRLFTPYAPSTSSGSSTSTSTGSSSSWDKYTPTSRSASTQTQSTPSSWSTPTPYSWDRSNGISSSRGKYTPTSRSASTQTQSTPSSWSTPTPYSWDRSNGISSSRGKYTPTSRSASTQTQSTPSSWSTPTPYSWSKSNGISSSTQTETKSDSSLFPSLWTSALSSAGSSTTPDYTYPQTNVLGTSTGTKMEDNSPVFISHHGTTSLMEFFTDNRIQRVMCYLLRRYESMYYHRRESLRESMTEESWSFVGSCPEVSNPGRLRGGWQLSGEAWEHSRTLISYRMEIRLDYSGVDTSYDINNDIANTQLLSYVGTFLGLDPNANMVDREGSRSIPRLIKKLDLGSLTSNQMKQASRAYLVTRWARAAYQIRAILLKFQSQGSSSLMIPYLVGSDVYHVSRGDRRTNIRSLRMTSISDGLVSTWSALERGWGSSSSVQMDLYNKHIGFLVTHYAKIIGMAPEDFINARFPDISLLVTIPLVQFAKQAASMDYNLIHWV</sequence>
<feature type="region of interest" description="Disordered" evidence="1">
    <location>
        <begin position="53"/>
        <end position="272"/>
    </location>
</feature>
<evidence type="ECO:0000313" key="4">
    <source>
        <dbReference type="Proteomes" id="UP000267251"/>
    </source>
</evidence>
<evidence type="ECO:0000256" key="1">
    <source>
        <dbReference type="SAM" id="MobiDB-lite"/>
    </source>
</evidence>
<feature type="compositionally biased region" description="Low complexity" evidence="1">
    <location>
        <begin position="106"/>
        <end position="118"/>
    </location>
</feature>
<organism evidence="3 4">
    <name type="scientific">Piptocephalis cylindrospora</name>
    <dbReference type="NCBI Taxonomy" id="1907219"/>
    <lineage>
        <taxon>Eukaryota</taxon>
        <taxon>Fungi</taxon>
        <taxon>Fungi incertae sedis</taxon>
        <taxon>Zoopagomycota</taxon>
        <taxon>Zoopagomycotina</taxon>
        <taxon>Zoopagomycetes</taxon>
        <taxon>Zoopagales</taxon>
        <taxon>Piptocephalidaceae</taxon>
        <taxon>Piptocephalis</taxon>
    </lineage>
</organism>
<feature type="compositionally biased region" description="Low complexity" evidence="1">
    <location>
        <begin position="53"/>
        <end position="72"/>
    </location>
</feature>
<dbReference type="OrthoDB" id="10571222at2759"/>
<keyword evidence="2" id="KW-0732">Signal</keyword>
<keyword evidence="4" id="KW-1185">Reference proteome</keyword>
<feature type="compositionally biased region" description="Polar residues" evidence="1">
    <location>
        <begin position="216"/>
        <end position="226"/>
    </location>
</feature>
<feature type="compositionally biased region" description="Low complexity" evidence="1">
    <location>
        <begin position="130"/>
        <end position="173"/>
    </location>
</feature>
<proteinExistence type="predicted"/>
<feature type="signal peptide" evidence="2">
    <location>
        <begin position="1"/>
        <end position="19"/>
    </location>
</feature>
<feature type="compositionally biased region" description="Low complexity" evidence="1">
    <location>
        <begin position="190"/>
        <end position="212"/>
    </location>
</feature>
<evidence type="ECO:0000256" key="2">
    <source>
        <dbReference type="SAM" id="SignalP"/>
    </source>
</evidence>
<evidence type="ECO:0000313" key="3">
    <source>
        <dbReference type="EMBL" id="RKP14970.1"/>
    </source>
</evidence>
<feature type="compositionally biased region" description="Polar residues" evidence="1">
    <location>
        <begin position="80"/>
        <end position="99"/>
    </location>
</feature>
<gene>
    <name evidence="3" type="ORF">BJ684DRAFT_14747</name>
</gene>
<name>A0A4P9YA86_9FUNG</name>
<feature type="chain" id="PRO_5020333699" evidence="2">
    <location>
        <begin position="20"/>
        <end position="615"/>
    </location>
</feature>
<dbReference type="EMBL" id="KZ987771">
    <property type="protein sequence ID" value="RKP14970.1"/>
    <property type="molecule type" value="Genomic_DNA"/>
</dbReference>
<accession>A0A4P9YA86</accession>
<protein>
    <submittedName>
        <fullName evidence="3">Uncharacterized protein</fullName>
    </submittedName>
</protein>
<feature type="compositionally biased region" description="Polar residues" evidence="1">
    <location>
        <begin position="258"/>
        <end position="272"/>
    </location>
</feature>
<dbReference type="AlphaFoldDB" id="A0A4P9YA86"/>
<feature type="compositionally biased region" description="Polar residues" evidence="1">
    <location>
        <begin position="177"/>
        <end position="187"/>
    </location>
</feature>
<reference evidence="4" key="1">
    <citation type="journal article" date="2018" name="Nat. Microbiol.">
        <title>Leveraging single-cell genomics to expand the fungal tree of life.</title>
        <authorList>
            <person name="Ahrendt S.R."/>
            <person name="Quandt C.A."/>
            <person name="Ciobanu D."/>
            <person name="Clum A."/>
            <person name="Salamov A."/>
            <person name="Andreopoulos B."/>
            <person name="Cheng J.F."/>
            <person name="Woyke T."/>
            <person name="Pelin A."/>
            <person name="Henrissat B."/>
            <person name="Reynolds N.K."/>
            <person name="Benny G.L."/>
            <person name="Smith M.E."/>
            <person name="James T.Y."/>
            <person name="Grigoriev I.V."/>
        </authorList>
    </citation>
    <scope>NUCLEOTIDE SEQUENCE [LARGE SCALE GENOMIC DNA]</scope>
</reference>
<dbReference type="Proteomes" id="UP000267251">
    <property type="component" value="Unassembled WGS sequence"/>
</dbReference>